<feature type="transmembrane region" description="Helical" evidence="4">
    <location>
        <begin position="38"/>
        <end position="57"/>
    </location>
</feature>
<evidence type="ECO:0000256" key="2">
    <source>
        <dbReference type="ARBA" id="ARBA00023125"/>
    </source>
</evidence>
<evidence type="ECO:0000256" key="4">
    <source>
        <dbReference type="SAM" id="Phobius"/>
    </source>
</evidence>
<dbReference type="InterPro" id="IPR020449">
    <property type="entry name" value="Tscrpt_reg_AraC-type_HTH"/>
</dbReference>
<sequence length="375" mass="41000">MTNAALLTLAGLCLGIALSGFLAVLLRNGRLPERLSLGLVYVAFMGMIALPVVRAFAEAALTLYMPLLLVLLLALPPALYRFILARTGKAPSARIPWRDLALPLAGGVVCLGYWGLPSQDRDIMLISGALPAGFWPAALALSTFGLIMVWLIASFAYLIASLRRLTAYRAEIRQFFSDADQRDLRWIDLVILVLVLIWAAGAFALAEDNLARSRIFAEELYLVLIAVGLLVLNIFAPTEPPDPQMEGPAPDTKYARSALTRDHAAKLADRIEAVMRQDAPYLDPGLSLQDLSRRVGALPNLVSQTLNQEIGATFYDYVAHWRIEAAKPRIAKGEASVLTVALDVGFNSRSAFYKAFKRETGMTPKDYRNAQKSAA</sequence>
<dbReference type="PROSITE" id="PS00041">
    <property type="entry name" value="HTH_ARAC_FAMILY_1"/>
    <property type="match status" value="1"/>
</dbReference>
<name>A0A6B0TZR6_9RHOB</name>
<protein>
    <submittedName>
        <fullName evidence="6">Helix-turn-helix domain-containing protein</fullName>
    </submittedName>
</protein>
<feature type="transmembrane region" description="Helical" evidence="4">
    <location>
        <begin position="63"/>
        <end position="83"/>
    </location>
</feature>
<dbReference type="Gene3D" id="1.10.10.60">
    <property type="entry name" value="Homeodomain-like"/>
    <property type="match status" value="1"/>
</dbReference>
<dbReference type="AlphaFoldDB" id="A0A6B0TZR6"/>
<keyword evidence="7" id="KW-1185">Reference proteome</keyword>
<evidence type="ECO:0000256" key="1">
    <source>
        <dbReference type="ARBA" id="ARBA00023015"/>
    </source>
</evidence>
<keyword evidence="1" id="KW-0805">Transcription regulation</keyword>
<feature type="transmembrane region" description="Helical" evidence="4">
    <location>
        <begin position="186"/>
        <end position="205"/>
    </location>
</feature>
<feature type="domain" description="HTH araC/xylS-type" evidence="5">
    <location>
        <begin position="269"/>
        <end position="370"/>
    </location>
</feature>
<dbReference type="PROSITE" id="PS01124">
    <property type="entry name" value="HTH_ARAC_FAMILY_2"/>
    <property type="match status" value="1"/>
</dbReference>
<evidence type="ECO:0000313" key="6">
    <source>
        <dbReference type="EMBL" id="MXU66752.1"/>
    </source>
</evidence>
<evidence type="ECO:0000313" key="7">
    <source>
        <dbReference type="Proteomes" id="UP000436016"/>
    </source>
</evidence>
<keyword evidence="3" id="KW-0804">Transcription</keyword>
<accession>A0A6B0TZR6</accession>
<dbReference type="PRINTS" id="PR00032">
    <property type="entry name" value="HTHARAC"/>
</dbReference>
<proteinExistence type="predicted"/>
<keyword evidence="4" id="KW-0472">Membrane</keyword>
<feature type="transmembrane region" description="Helical" evidence="4">
    <location>
        <begin position="6"/>
        <end position="26"/>
    </location>
</feature>
<feature type="transmembrane region" description="Helical" evidence="4">
    <location>
        <begin position="134"/>
        <end position="159"/>
    </location>
</feature>
<keyword evidence="4" id="KW-1133">Transmembrane helix</keyword>
<dbReference type="PANTHER" id="PTHR43280:SF29">
    <property type="entry name" value="ARAC-FAMILY TRANSCRIPTIONAL REGULATOR"/>
    <property type="match status" value="1"/>
</dbReference>
<reference evidence="6 7" key="1">
    <citation type="submission" date="2019-12" db="EMBL/GenBank/DDBJ databases">
        <title>Strain KN286 was isolated from seawater, which was collected from Caroline Seamount in the tropical western Pacific.</title>
        <authorList>
            <person name="Wang Q."/>
        </authorList>
    </citation>
    <scope>NUCLEOTIDE SEQUENCE [LARGE SCALE GENOMIC DNA]</scope>
    <source>
        <strain evidence="6 7">KN286</strain>
    </source>
</reference>
<dbReference type="InterPro" id="IPR018062">
    <property type="entry name" value="HTH_AraC-typ_CS"/>
</dbReference>
<feature type="transmembrane region" description="Helical" evidence="4">
    <location>
        <begin position="95"/>
        <end position="114"/>
    </location>
</feature>
<dbReference type="EMBL" id="WUWG01000008">
    <property type="protein sequence ID" value="MXU66752.1"/>
    <property type="molecule type" value="Genomic_DNA"/>
</dbReference>
<dbReference type="Pfam" id="PF12833">
    <property type="entry name" value="HTH_18"/>
    <property type="match status" value="1"/>
</dbReference>
<dbReference type="GO" id="GO:0043565">
    <property type="term" value="F:sequence-specific DNA binding"/>
    <property type="evidence" value="ECO:0007669"/>
    <property type="project" value="InterPro"/>
</dbReference>
<dbReference type="InterPro" id="IPR009057">
    <property type="entry name" value="Homeodomain-like_sf"/>
</dbReference>
<dbReference type="SMART" id="SM00342">
    <property type="entry name" value="HTH_ARAC"/>
    <property type="match status" value="1"/>
</dbReference>
<organism evidence="6 7">
    <name type="scientific">Oceanomicrobium pacificus</name>
    <dbReference type="NCBI Taxonomy" id="2692916"/>
    <lineage>
        <taxon>Bacteria</taxon>
        <taxon>Pseudomonadati</taxon>
        <taxon>Pseudomonadota</taxon>
        <taxon>Alphaproteobacteria</taxon>
        <taxon>Rhodobacterales</taxon>
        <taxon>Paracoccaceae</taxon>
        <taxon>Oceanomicrobium</taxon>
    </lineage>
</organism>
<dbReference type="GO" id="GO:0003700">
    <property type="term" value="F:DNA-binding transcription factor activity"/>
    <property type="evidence" value="ECO:0007669"/>
    <property type="project" value="InterPro"/>
</dbReference>
<dbReference type="SUPFAM" id="SSF46689">
    <property type="entry name" value="Homeodomain-like"/>
    <property type="match status" value="1"/>
</dbReference>
<dbReference type="RefSeq" id="WP_160856426.1">
    <property type="nucleotide sequence ID" value="NZ_WUWG01000008.1"/>
</dbReference>
<feature type="transmembrane region" description="Helical" evidence="4">
    <location>
        <begin position="220"/>
        <end position="236"/>
    </location>
</feature>
<comment type="caution">
    <text evidence="6">The sequence shown here is derived from an EMBL/GenBank/DDBJ whole genome shotgun (WGS) entry which is preliminary data.</text>
</comment>
<evidence type="ECO:0000256" key="3">
    <source>
        <dbReference type="ARBA" id="ARBA00023163"/>
    </source>
</evidence>
<gene>
    <name evidence="6" type="ORF">GSH16_14985</name>
</gene>
<evidence type="ECO:0000259" key="5">
    <source>
        <dbReference type="PROSITE" id="PS01124"/>
    </source>
</evidence>
<keyword evidence="2" id="KW-0238">DNA-binding</keyword>
<dbReference type="InterPro" id="IPR018060">
    <property type="entry name" value="HTH_AraC"/>
</dbReference>
<keyword evidence="4" id="KW-0812">Transmembrane</keyword>
<dbReference type="Proteomes" id="UP000436016">
    <property type="component" value="Unassembled WGS sequence"/>
</dbReference>
<dbReference type="PANTHER" id="PTHR43280">
    <property type="entry name" value="ARAC-FAMILY TRANSCRIPTIONAL REGULATOR"/>
    <property type="match status" value="1"/>
</dbReference>